<dbReference type="EMBL" id="JBHLUH010000077">
    <property type="protein sequence ID" value="MFC0533036.1"/>
    <property type="molecule type" value="Genomic_DNA"/>
</dbReference>
<dbReference type="Proteomes" id="UP001589867">
    <property type="component" value="Unassembled WGS sequence"/>
</dbReference>
<reference evidence="1 2" key="1">
    <citation type="submission" date="2024-09" db="EMBL/GenBank/DDBJ databases">
        <authorList>
            <person name="Sun Q."/>
            <person name="Mori K."/>
        </authorList>
    </citation>
    <scope>NUCLEOTIDE SEQUENCE [LARGE SCALE GENOMIC DNA]</scope>
    <source>
        <strain evidence="1 2">TBRC 3947</strain>
    </source>
</reference>
<proteinExistence type="predicted"/>
<keyword evidence="2" id="KW-1185">Reference proteome</keyword>
<name>A0ABV6ME80_9ACTN</name>
<accession>A0ABV6ME80</accession>
<evidence type="ECO:0000313" key="2">
    <source>
        <dbReference type="Proteomes" id="UP001589867"/>
    </source>
</evidence>
<sequence length="321" mass="36376">MIDSDALADELKSLRKGRAARHPALSRRLGPQVRRLCAIADTDTSAECRAKLMAAAQRLLAHQPQETRLAVLAALALHPETEHRTLHAREAWLAQRLHVHERTARRRVDDGILLLAEMTAGIGRHQAEVVDGEDWRVRSLDAVLRLDAASPQLIERRTIMVTGGEVGEIIHRMSVPVARRAGSPTHDLQCEVMHGARIKVRDRPSDDHFVYRLDLPRRFRVGEIHEYGLRFQIPPGQPMANHYVMQPLNPCDSFDLTIRFPPDRLPGRIWQLDGVAPRLVDRDQPIGSLLRPDRFGELRVSFQGLRQGRAYGLKWTDKEDG</sequence>
<evidence type="ECO:0000313" key="1">
    <source>
        <dbReference type="EMBL" id="MFC0533036.1"/>
    </source>
</evidence>
<gene>
    <name evidence="1" type="ORF">ACFFIA_36030</name>
</gene>
<dbReference type="RefSeq" id="WP_377260147.1">
    <property type="nucleotide sequence ID" value="NZ_JBHLUH010000077.1"/>
</dbReference>
<protein>
    <submittedName>
        <fullName evidence="1">Uncharacterized protein</fullName>
    </submittedName>
</protein>
<comment type="caution">
    <text evidence="1">The sequence shown here is derived from an EMBL/GenBank/DDBJ whole genome shotgun (WGS) entry which is preliminary data.</text>
</comment>
<organism evidence="1 2">
    <name type="scientific">Phytohabitans kaempferiae</name>
    <dbReference type="NCBI Taxonomy" id="1620943"/>
    <lineage>
        <taxon>Bacteria</taxon>
        <taxon>Bacillati</taxon>
        <taxon>Actinomycetota</taxon>
        <taxon>Actinomycetes</taxon>
        <taxon>Micromonosporales</taxon>
        <taxon>Micromonosporaceae</taxon>
    </lineage>
</organism>